<sequence>MTDEDRPLFRGHPLQSIAAAAGAALVAVGVARAIPAATHLYSLTQTVVAVLALACMALFVVMHHRQDGRFLSQTQEELILIVGFGLLCLAVLVATRAFSDTPAGTSHASVGSPRTKAGPTGGKRPYPCSNDAAACVVEEWAWY</sequence>
<feature type="transmembrane region" description="Helical" evidence="2">
    <location>
        <begin position="78"/>
        <end position="98"/>
    </location>
</feature>
<dbReference type="Proteomes" id="UP000703269">
    <property type="component" value="Unassembled WGS sequence"/>
</dbReference>
<name>A0A9P3L704_9APHY</name>
<accession>A0A9P3L704</accession>
<keyword evidence="2" id="KW-1133">Transmembrane helix</keyword>
<evidence type="ECO:0000256" key="1">
    <source>
        <dbReference type="SAM" id="MobiDB-lite"/>
    </source>
</evidence>
<keyword evidence="2" id="KW-0472">Membrane</keyword>
<organism evidence="3 4">
    <name type="scientific">Phanerochaete sordida</name>
    <dbReference type="NCBI Taxonomy" id="48140"/>
    <lineage>
        <taxon>Eukaryota</taxon>
        <taxon>Fungi</taxon>
        <taxon>Dikarya</taxon>
        <taxon>Basidiomycota</taxon>
        <taxon>Agaricomycotina</taxon>
        <taxon>Agaricomycetes</taxon>
        <taxon>Polyporales</taxon>
        <taxon>Phanerochaetaceae</taxon>
        <taxon>Phanerochaete</taxon>
    </lineage>
</organism>
<reference evidence="3 4" key="1">
    <citation type="submission" date="2021-08" db="EMBL/GenBank/DDBJ databases">
        <title>Draft Genome Sequence of Phanerochaete sordida strain YK-624.</title>
        <authorList>
            <person name="Mori T."/>
            <person name="Dohra H."/>
            <person name="Suzuki T."/>
            <person name="Kawagishi H."/>
            <person name="Hirai H."/>
        </authorList>
    </citation>
    <scope>NUCLEOTIDE SEQUENCE [LARGE SCALE GENOMIC DNA]</scope>
    <source>
        <strain evidence="3 4">YK-624</strain>
    </source>
</reference>
<protein>
    <submittedName>
        <fullName evidence="3">Uncharacterized protein</fullName>
    </submittedName>
</protein>
<dbReference type="AlphaFoldDB" id="A0A9P3L704"/>
<keyword evidence="2" id="KW-0812">Transmembrane</keyword>
<gene>
    <name evidence="3" type="ORF">PsYK624_000980</name>
</gene>
<keyword evidence="4" id="KW-1185">Reference proteome</keyword>
<evidence type="ECO:0000313" key="4">
    <source>
        <dbReference type="Proteomes" id="UP000703269"/>
    </source>
</evidence>
<dbReference type="OrthoDB" id="3266871at2759"/>
<feature type="region of interest" description="Disordered" evidence="1">
    <location>
        <begin position="101"/>
        <end position="123"/>
    </location>
</feature>
<proteinExistence type="predicted"/>
<feature type="transmembrane region" description="Helical" evidence="2">
    <location>
        <begin position="43"/>
        <end position="62"/>
    </location>
</feature>
<evidence type="ECO:0000313" key="3">
    <source>
        <dbReference type="EMBL" id="GJE84024.1"/>
    </source>
</evidence>
<evidence type="ECO:0000256" key="2">
    <source>
        <dbReference type="SAM" id="Phobius"/>
    </source>
</evidence>
<dbReference type="EMBL" id="BPQB01000001">
    <property type="protein sequence ID" value="GJE84024.1"/>
    <property type="molecule type" value="Genomic_DNA"/>
</dbReference>
<comment type="caution">
    <text evidence="3">The sequence shown here is derived from an EMBL/GenBank/DDBJ whole genome shotgun (WGS) entry which is preliminary data.</text>
</comment>